<accession>A0A367EYP5</accession>
<feature type="domain" description="ABC transporter" evidence="5">
    <location>
        <begin position="34"/>
        <end position="251"/>
    </location>
</feature>
<dbReference type="InterPro" id="IPR027417">
    <property type="entry name" value="P-loop_NTPase"/>
</dbReference>
<evidence type="ECO:0000256" key="4">
    <source>
        <dbReference type="ARBA" id="ARBA00022840"/>
    </source>
</evidence>
<dbReference type="CDD" id="cd03255">
    <property type="entry name" value="ABC_MJ0796_LolCDE_FtsE"/>
    <property type="match status" value="1"/>
</dbReference>
<dbReference type="PROSITE" id="PS50893">
    <property type="entry name" value="ABC_TRANSPORTER_2"/>
    <property type="match status" value="1"/>
</dbReference>
<keyword evidence="7" id="KW-1185">Reference proteome</keyword>
<keyword evidence="3" id="KW-0547">Nucleotide-binding</keyword>
<dbReference type="SUPFAM" id="SSF52540">
    <property type="entry name" value="P-loop containing nucleoside triphosphate hydrolases"/>
    <property type="match status" value="1"/>
</dbReference>
<dbReference type="GO" id="GO:0016887">
    <property type="term" value="F:ATP hydrolysis activity"/>
    <property type="evidence" value="ECO:0007669"/>
    <property type="project" value="InterPro"/>
</dbReference>
<dbReference type="GO" id="GO:0005886">
    <property type="term" value="C:plasma membrane"/>
    <property type="evidence" value="ECO:0007669"/>
    <property type="project" value="TreeGrafter"/>
</dbReference>
<protein>
    <submittedName>
        <fullName evidence="6">ABC transporter ATP-binding protein</fullName>
    </submittedName>
</protein>
<dbReference type="EMBL" id="QOIL01000027">
    <property type="protein sequence ID" value="RCG22742.1"/>
    <property type="molecule type" value="Genomic_DNA"/>
</dbReference>
<gene>
    <name evidence="6" type="ORF">DQ384_34620</name>
</gene>
<comment type="caution">
    <text evidence="6">The sequence shown here is derived from an EMBL/GenBank/DDBJ whole genome shotgun (WGS) entry which is preliminary data.</text>
</comment>
<dbReference type="Proteomes" id="UP000253094">
    <property type="component" value="Unassembled WGS sequence"/>
</dbReference>
<evidence type="ECO:0000256" key="2">
    <source>
        <dbReference type="ARBA" id="ARBA00022448"/>
    </source>
</evidence>
<dbReference type="PANTHER" id="PTHR24220:SF689">
    <property type="entry name" value="LIPOPROTEIN-RELEASING SYSTEM ATP-BINDING PROTEIN LOLD"/>
    <property type="match status" value="1"/>
</dbReference>
<dbReference type="InterPro" id="IPR003439">
    <property type="entry name" value="ABC_transporter-like_ATP-bd"/>
</dbReference>
<evidence type="ECO:0000313" key="6">
    <source>
        <dbReference type="EMBL" id="RCG22742.1"/>
    </source>
</evidence>
<reference evidence="6 7" key="1">
    <citation type="submission" date="2018-06" db="EMBL/GenBank/DDBJ databases">
        <title>Sphaerisporangium craniellae sp. nov., isolated from a marine sponge in the South China Sea.</title>
        <authorList>
            <person name="Li L."/>
        </authorList>
    </citation>
    <scope>NUCLEOTIDE SEQUENCE [LARGE SCALE GENOMIC DNA]</scope>
    <source>
        <strain evidence="6 7">CCTCC AA 208026</strain>
    </source>
</reference>
<evidence type="ECO:0000256" key="1">
    <source>
        <dbReference type="ARBA" id="ARBA00005417"/>
    </source>
</evidence>
<comment type="similarity">
    <text evidence="1">Belongs to the ABC transporter superfamily.</text>
</comment>
<keyword evidence="2" id="KW-0813">Transport</keyword>
<dbReference type="SMART" id="SM00382">
    <property type="entry name" value="AAA"/>
    <property type="match status" value="1"/>
</dbReference>
<organism evidence="6 7">
    <name type="scientific">Sphaerisporangium album</name>
    <dbReference type="NCBI Taxonomy" id="509200"/>
    <lineage>
        <taxon>Bacteria</taxon>
        <taxon>Bacillati</taxon>
        <taxon>Actinomycetota</taxon>
        <taxon>Actinomycetes</taxon>
        <taxon>Streptosporangiales</taxon>
        <taxon>Streptosporangiaceae</taxon>
        <taxon>Sphaerisporangium</taxon>
    </lineage>
</organism>
<dbReference type="GO" id="GO:0005524">
    <property type="term" value="F:ATP binding"/>
    <property type="evidence" value="ECO:0007669"/>
    <property type="project" value="UniProtKB-KW"/>
</dbReference>
<dbReference type="GO" id="GO:0022857">
    <property type="term" value="F:transmembrane transporter activity"/>
    <property type="evidence" value="ECO:0007669"/>
    <property type="project" value="TreeGrafter"/>
</dbReference>
<proteinExistence type="inferred from homology"/>
<dbReference type="OrthoDB" id="3266715at2"/>
<dbReference type="InterPro" id="IPR017911">
    <property type="entry name" value="MacB-like_ATP-bd"/>
</dbReference>
<dbReference type="InterPro" id="IPR015854">
    <property type="entry name" value="ABC_transpr_LolD-like"/>
</dbReference>
<dbReference type="AlphaFoldDB" id="A0A367EYP5"/>
<dbReference type="PANTHER" id="PTHR24220">
    <property type="entry name" value="IMPORT ATP-BINDING PROTEIN"/>
    <property type="match status" value="1"/>
</dbReference>
<evidence type="ECO:0000259" key="5">
    <source>
        <dbReference type="PROSITE" id="PS50893"/>
    </source>
</evidence>
<dbReference type="Gene3D" id="3.40.50.300">
    <property type="entry name" value="P-loop containing nucleotide triphosphate hydrolases"/>
    <property type="match status" value="1"/>
</dbReference>
<dbReference type="Pfam" id="PF00005">
    <property type="entry name" value="ABC_tran"/>
    <property type="match status" value="1"/>
</dbReference>
<name>A0A367EYP5_9ACTN</name>
<keyword evidence="4 6" id="KW-0067">ATP-binding</keyword>
<sequence length="251" mass="26350">MKRSGWRAPLRVSAKPARISLGENILVAEDPGALRIEGLRHSAGGRLVLDGVDLTVPRGESVAVTGPSGSGKTTLLMSVLGLVKPDQGAVWVAGRDITRMRGRALAAHRRANLGVVFQFGELLPELSPVENVALAALLAGQDHKRAYASAEDLLRGLGVPADETPTGMLSGGERQRTAVARALITEPAVLLADEPTGSLDRAARDSVADLLFSLPARHGCVLVVVTHDPAVADRADRTLRLDMGHLAEALA</sequence>
<evidence type="ECO:0000313" key="7">
    <source>
        <dbReference type="Proteomes" id="UP000253094"/>
    </source>
</evidence>
<dbReference type="InterPro" id="IPR003593">
    <property type="entry name" value="AAA+_ATPase"/>
</dbReference>
<evidence type="ECO:0000256" key="3">
    <source>
        <dbReference type="ARBA" id="ARBA00022741"/>
    </source>
</evidence>